<keyword evidence="2" id="KW-0472">Membrane</keyword>
<evidence type="ECO:0000256" key="1">
    <source>
        <dbReference type="SAM" id="MobiDB-lite"/>
    </source>
</evidence>
<feature type="transmembrane region" description="Helical" evidence="2">
    <location>
        <begin position="529"/>
        <end position="551"/>
    </location>
</feature>
<dbReference type="Pfam" id="PF00144">
    <property type="entry name" value="Beta-lactamase"/>
    <property type="match status" value="1"/>
</dbReference>
<gene>
    <name evidence="4" type="ORF">C471_05226</name>
</gene>
<feature type="transmembrane region" description="Helical" evidence="2">
    <location>
        <begin position="451"/>
        <end position="471"/>
    </location>
</feature>
<evidence type="ECO:0000256" key="2">
    <source>
        <dbReference type="SAM" id="Phobius"/>
    </source>
</evidence>
<keyword evidence="5" id="KW-1185">Reference proteome</keyword>
<evidence type="ECO:0000313" key="5">
    <source>
        <dbReference type="Proteomes" id="UP000011514"/>
    </source>
</evidence>
<dbReference type="InterPro" id="IPR001466">
    <property type="entry name" value="Beta-lactam-related"/>
</dbReference>
<organism evidence="4 5">
    <name type="scientific">Halorubrum saccharovorum DSM 1137</name>
    <dbReference type="NCBI Taxonomy" id="1227484"/>
    <lineage>
        <taxon>Archaea</taxon>
        <taxon>Methanobacteriati</taxon>
        <taxon>Methanobacteriota</taxon>
        <taxon>Stenosarchaea group</taxon>
        <taxon>Halobacteria</taxon>
        <taxon>Halobacteriales</taxon>
        <taxon>Haloferacaceae</taxon>
        <taxon>Halorubrum</taxon>
    </lineage>
</organism>
<reference evidence="4 5" key="1">
    <citation type="journal article" date="2014" name="PLoS Genet.">
        <title>Phylogenetically driven sequencing of extremely halophilic archaea reveals strategies for static and dynamic osmo-response.</title>
        <authorList>
            <person name="Becker E.A."/>
            <person name="Seitzer P.M."/>
            <person name="Tritt A."/>
            <person name="Larsen D."/>
            <person name="Krusor M."/>
            <person name="Yao A.I."/>
            <person name="Wu D."/>
            <person name="Madern D."/>
            <person name="Eisen J.A."/>
            <person name="Darling A.E."/>
            <person name="Facciotti M.T."/>
        </authorList>
    </citation>
    <scope>NUCLEOTIDE SEQUENCE [LARGE SCALE GENOMIC DNA]</scope>
    <source>
        <strain evidence="4 5">DSM 1137</strain>
    </source>
</reference>
<keyword evidence="2" id="KW-1133">Transmembrane helix</keyword>
<evidence type="ECO:0000259" key="3">
    <source>
        <dbReference type="Pfam" id="PF00144"/>
    </source>
</evidence>
<name>M0E4I5_9EURY</name>
<feature type="region of interest" description="Disordered" evidence="1">
    <location>
        <begin position="334"/>
        <end position="356"/>
    </location>
</feature>
<feature type="transmembrane region" description="Helical" evidence="2">
    <location>
        <begin position="563"/>
        <end position="583"/>
    </location>
</feature>
<feature type="domain" description="Beta-lactamase-related" evidence="3">
    <location>
        <begin position="7"/>
        <end position="324"/>
    </location>
</feature>
<dbReference type="InterPro" id="IPR012338">
    <property type="entry name" value="Beta-lactam/transpept-like"/>
</dbReference>
<dbReference type="eggNOG" id="arCOG00771">
    <property type="taxonomic scope" value="Archaea"/>
</dbReference>
<proteinExistence type="predicted"/>
<dbReference type="InterPro" id="IPR050491">
    <property type="entry name" value="AmpC-like"/>
</dbReference>
<dbReference type="PANTHER" id="PTHR46825:SF9">
    <property type="entry name" value="BETA-LACTAMASE-RELATED DOMAIN-CONTAINING PROTEIN"/>
    <property type="match status" value="1"/>
</dbReference>
<dbReference type="PANTHER" id="PTHR46825">
    <property type="entry name" value="D-ALANYL-D-ALANINE-CARBOXYPEPTIDASE/ENDOPEPTIDASE AMPH"/>
    <property type="match status" value="1"/>
</dbReference>
<dbReference type="Gene3D" id="3.40.710.10">
    <property type="entry name" value="DD-peptidase/beta-lactamase superfamily"/>
    <property type="match status" value="1"/>
</dbReference>
<keyword evidence="2" id="KW-0812">Transmembrane</keyword>
<protein>
    <submittedName>
        <fullName evidence="4">Penicillin-binding protein, beta-lactamase class C</fullName>
    </submittedName>
</protein>
<evidence type="ECO:0000313" key="4">
    <source>
        <dbReference type="EMBL" id="ELZ41837.1"/>
    </source>
</evidence>
<dbReference type="AlphaFoldDB" id="M0E4I5"/>
<sequence>MDTLVADAATRALEDHDAGGLTVAVVDGDEVHTSGYGHAFRSEDVQVRADETLFRVGSVSKVLAWTAAMQVVDGGQIAPDAPVDDHLDAVDLPDTYDEPITLEHLATHTPGFEARGRGDSVSDPEHVRPLAESVSTDVPARVRPPGELPQYTNYAAALTGQLIADVSGQPFHSFVTENVFAPLGMSNSTFRAAPPGLVPADGTNVDDVVSFYSDVSPASGLHTTAADMARLLQAHLNGGVVDGERILSESAVDAMHRQWFTPHERMDGMAFGLFERSRGDTRILRHGGGVPQFSTEFALLPEEGVGLFVVAHGSEASDAKQEVADALLDRYAPVDSSGQRRSPDGTPERAGELGGRYRSVNATDTVSSEKLVFGLFTGRPIDVRVADDGRLITEQGDSIDEWVEVEPLVFEHVEEGSTLVFRETDGEVTHLLDGLSAYERIGHHERLSVQGWLTVAASVIALTGLVGWPAARGWRRYRGGGSPPASVTRARWVAGAGVAGLLSFVLAFVAVSVVVVSMGRPTLFDRPPAWFEVVFVVPTLGAVATAGAVAYAVRAWVRSEWSLAARVHYSAVVAAATVLYWLLQYWNLLWVRMG</sequence>
<dbReference type="SUPFAM" id="SSF56601">
    <property type="entry name" value="beta-lactamase/transpeptidase-like"/>
    <property type="match status" value="1"/>
</dbReference>
<dbReference type="STRING" id="1227484.C471_05226"/>
<accession>M0E4I5</accession>
<dbReference type="PATRIC" id="fig|1227484.4.peg.1070"/>
<feature type="compositionally biased region" description="Basic and acidic residues" evidence="1">
    <location>
        <begin position="341"/>
        <end position="351"/>
    </location>
</feature>
<feature type="transmembrane region" description="Helical" evidence="2">
    <location>
        <begin position="492"/>
        <end position="517"/>
    </location>
</feature>
<dbReference type="OrthoDB" id="111095at2157"/>
<dbReference type="Proteomes" id="UP000011514">
    <property type="component" value="Unassembled WGS sequence"/>
</dbReference>
<dbReference type="EMBL" id="AOJE01000014">
    <property type="protein sequence ID" value="ELZ41837.1"/>
    <property type="molecule type" value="Genomic_DNA"/>
</dbReference>
<comment type="caution">
    <text evidence="4">The sequence shown here is derived from an EMBL/GenBank/DDBJ whole genome shotgun (WGS) entry which is preliminary data.</text>
</comment>